<dbReference type="GO" id="GO:0034515">
    <property type="term" value="C:proteasome storage granule"/>
    <property type="evidence" value="ECO:0007669"/>
    <property type="project" value="TreeGrafter"/>
</dbReference>
<evidence type="ECO:0000256" key="1">
    <source>
        <dbReference type="ARBA" id="ARBA00006308"/>
    </source>
</evidence>
<keyword evidence="2" id="KW-0677">Repeat</keyword>
<dbReference type="EMBL" id="HBGL01001616">
    <property type="protein sequence ID" value="CAD9287579.1"/>
    <property type="molecule type" value="Transcribed_RNA"/>
</dbReference>
<accession>A0A7S1V4B8</accession>
<feature type="compositionally biased region" description="Acidic residues" evidence="5">
    <location>
        <begin position="1005"/>
        <end position="1033"/>
    </location>
</feature>
<evidence type="ECO:0000313" key="8">
    <source>
        <dbReference type="EMBL" id="CAD9287579.1"/>
    </source>
</evidence>
<comment type="similarity">
    <text evidence="1 4">Belongs to the proteasome subunit S1 family.</text>
</comment>
<dbReference type="Pfam" id="PF18004">
    <property type="entry name" value="RPN2_C"/>
    <property type="match status" value="1"/>
</dbReference>
<dbReference type="GO" id="GO:0042176">
    <property type="term" value="P:regulation of protein catabolic process"/>
    <property type="evidence" value="ECO:0007669"/>
    <property type="project" value="UniProtKB-UniRule"/>
</dbReference>
<evidence type="ECO:0000256" key="5">
    <source>
        <dbReference type="SAM" id="MobiDB-lite"/>
    </source>
</evidence>
<dbReference type="InterPro" id="IPR016024">
    <property type="entry name" value="ARM-type_fold"/>
</dbReference>
<evidence type="ECO:0000259" key="7">
    <source>
        <dbReference type="Pfam" id="PF21505"/>
    </source>
</evidence>
<dbReference type="FunFam" id="1.25.10.10:FF:000017">
    <property type="entry name" value="26S proteasome non-ATPase regulatory subunit 1"/>
    <property type="match status" value="1"/>
</dbReference>
<dbReference type="Pfam" id="PF21505">
    <property type="entry name" value="RPN2_N"/>
    <property type="match status" value="1"/>
</dbReference>
<evidence type="ECO:0000256" key="4">
    <source>
        <dbReference type="PIRNR" id="PIRNR015947"/>
    </source>
</evidence>
<dbReference type="Pfam" id="PF13646">
    <property type="entry name" value="HEAT_2"/>
    <property type="match status" value="1"/>
</dbReference>
<feature type="region of interest" description="Disordered" evidence="5">
    <location>
        <begin position="843"/>
        <end position="929"/>
    </location>
</feature>
<evidence type="ECO:0000259" key="6">
    <source>
        <dbReference type="Pfam" id="PF18004"/>
    </source>
</evidence>
<feature type="domain" description="26S proteasome non-ATPase regulatory subunit 1/RPN2 N-terminal" evidence="7">
    <location>
        <begin position="5"/>
        <end position="339"/>
    </location>
</feature>
<feature type="region of interest" description="Disordered" evidence="5">
    <location>
        <begin position="979"/>
        <end position="1055"/>
    </location>
</feature>
<sequence>MSISSARSFVSLLSEPSPALQQAGVDQLLKIVDDFWFELFGDISRLEGLAEDTSFAGARHASIIVSKIYYHLGELPDALHYALGGLDLLDFTATDLYTKTIVASAIDSYVASRRKNADDMDPRLERIVNDMAKRDLSTGNVRPVIGVGLESNRLDLVKEALAAARDQGTVAEVLSYAVSLTNDLSSTVTFKKAVLAVIINGYKAVIDGTIARNGGDVDAELASFYVGVVQAHVASDDAEGAAAVLNELLSHADSVDAELLTYQVAFDMADNATQNYLSRARRTLFTLSVAKAAEATKAPAAAEGEAAGEADPPSALEVVGEILSGKTSTALYLEFLYRNCKADLAILNQSMKSLDGRNSVTHHALVCSNAIMHAGTTRDTFLRENLSWLGRAANWAKFSATAGLGVIHRGHVKESMKLLEPYLPGDGGRSSASAQFSEGGSLYALGLINAGGTGDDGSTVDYLLSQLATAGASEVLQHGASLGLGCSALASGRRDVYEALKGALYSDSAVAGEAAGISIGLVMLGTGDEECVREMLTYAHETKHEKIIRGVAMGLALIQYGRGEDADTLIDQLLKDSDPLLRYGAAYMIAMAYAGTSANPAVARLLHVAVSDVDDNVRRAAVTALGFVLCRHPKKLIAAVSLLSESYNAHVRYGAAAALGVACAGSGSPEALKLLDKLLDDTADYVRQIAFIACSMILIQASPAAEPKSEELRKKLGERVADRREPAIAKMGALLGQGIIDAGGRNTTLSLLTRAGEIRLPGVVGMALFLQHWYWFPLVHMVALSLVPTSVVAVNRNLKMPVFSFKSNAPPSRFAYPPDFKPVERKKAEKVTAVLSFGKRTARLQEKDEEREKAKEERLKKAQATRRVAEAGAADAMDTAADEADGTTSAKGSKASANLIESSADLAKDEKDDGEQKAEDEPSFEILHNPARAVPKQYAVLDFTVDERYSLIAPRGVATGIVVLRDSKADEPEELIGLKAGGEAAGEGNDADGDAANADAVAADSDGELGDDAPEMPEPFEFDADLEDADDDKDNNSNNNAPDGAGEGGDAMATA</sequence>
<organism evidence="8">
    <name type="scientific">Sexangularia sp. CB-2014</name>
    <dbReference type="NCBI Taxonomy" id="1486929"/>
    <lineage>
        <taxon>Eukaryota</taxon>
        <taxon>Amoebozoa</taxon>
        <taxon>Tubulinea</taxon>
        <taxon>Elardia</taxon>
        <taxon>Arcellinida</taxon>
        <taxon>Arcellinida incertae sedis</taxon>
        <taxon>Sexangularia</taxon>
    </lineage>
</organism>
<dbReference type="InterPro" id="IPR016642">
    <property type="entry name" value="26S_Psome_Rpn2"/>
</dbReference>
<dbReference type="InterPro" id="IPR040623">
    <property type="entry name" value="RPN2_C"/>
</dbReference>
<feature type="domain" description="26S proteasome regulatory subunit RPN2 C-terminal" evidence="6">
    <location>
        <begin position="789"/>
        <end position="976"/>
    </location>
</feature>
<keyword evidence="3 4" id="KW-0647">Proteasome</keyword>
<dbReference type="PANTHER" id="PTHR10943">
    <property type="entry name" value="26S PROTEASOME NON-ATPASE REGULATORY SUBUNIT"/>
    <property type="match status" value="1"/>
</dbReference>
<dbReference type="InterPro" id="IPR002015">
    <property type="entry name" value="Proteasome/cyclosome_rpt"/>
</dbReference>
<dbReference type="GO" id="GO:0030234">
    <property type="term" value="F:enzyme regulator activity"/>
    <property type="evidence" value="ECO:0007669"/>
    <property type="project" value="UniProtKB-UniRule"/>
</dbReference>
<feature type="compositionally biased region" description="Basic and acidic residues" evidence="5">
    <location>
        <begin position="843"/>
        <end position="860"/>
    </location>
</feature>
<dbReference type="GO" id="GO:0043161">
    <property type="term" value="P:proteasome-mediated ubiquitin-dependent protein catabolic process"/>
    <property type="evidence" value="ECO:0007669"/>
    <property type="project" value="TreeGrafter"/>
</dbReference>
<dbReference type="PIRSF" id="PIRSF015947">
    <property type="entry name" value="26S_Psome_Rpn2"/>
    <property type="match status" value="1"/>
</dbReference>
<gene>
    <name evidence="8" type="ORF">SSP0437_LOCUS1241</name>
</gene>
<reference evidence="8" key="1">
    <citation type="submission" date="2021-01" db="EMBL/GenBank/DDBJ databases">
        <authorList>
            <person name="Corre E."/>
            <person name="Pelletier E."/>
            <person name="Niang G."/>
            <person name="Scheremetjew M."/>
            <person name="Finn R."/>
            <person name="Kale V."/>
            <person name="Holt S."/>
            <person name="Cochrane G."/>
            <person name="Meng A."/>
            <person name="Brown T."/>
            <person name="Cohen L."/>
        </authorList>
    </citation>
    <scope>NUCLEOTIDE SEQUENCE</scope>
    <source>
        <strain evidence="8">ATCC 50979</strain>
    </source>
</reference>
<evidence type="ECO:0000256" key="3">
    <source>
        <dbReference type="ARBA" id="ARBA00022942"/>
    </source>
</evidence>
<dbReference type="GO" id="GO:0008540">
    <property type="term" value="C:proteasome regulatory particle, base subcomplex"/>
    <property type="evidence" value="ECO:0007669"/>
    <property type="project" value="UniProtKB-UniRule"/>
</dbReference>
<name>A0A7S1V4B8_9EUKA</name>
<evidence type="ECO:0000256" key="2">
    <source>
        <dbReference type="ARBA" id="ARBA00022737"/>
    </source>
</evidence>
<feature type="compositionally biased region" description="Low complexity" evidence="5">
    <location>
        <begin position="994"/>
        <end position="1004"/>
    </location>
</feature>
<dbReference type="GO" id="GO:0005634">
    <property type="term" value="C:nucleus"/>
    <property type="evidence" value="ECO:0007669"/>
    <property type="project" value="TreeGrafter"/>
</dbReference>
<feature type="compositionally biased region" description="Basic and acidic residues" evidence="5">
    <location>
        <begin position="906"/>
        <end position="920"/>
    </location>
</feature>
<proteinExistence type="inferred from homology"/>
<dbReference type="InterPro" id="IPR048570">
    <property type="entry name" value="PSMD1_RPN2_N"/>
</dbReference>
<evidence type="ECO:0008006" key="9">
    <source>
        <dbReference type="Google" id="ProtNLM"/>
    </source>
</evidence>
<dbReference type="PANTHER" id="PTHR10943:SF2">
    <property type="entry name" value="26S PROTEASOME NON-ATPASE REGULATORY SUBUNIT 1"/>
    <property type="match status" value="1"/>
</dbReference>
<dbReference type="Gene3D" id="1.25.10.10">
    <property type="entry name" value="Leucine-rich Repeat Variant"/>
    <property type="match status" value="1"/>
</dbReference>
<dbReference type="InterPro" id="IPR011989">
    <property type="entry name" value="ARM-like"/>
</dbReference>
<dbReference type="AlphaFoldDB" id="A0A7S1V4B8"/>
<feature type="compositionally biased region" description="Low complexity" evidence="5">
    <location>
        <begin position="870"/>
        <end position="879"/>
    </location>
</feature>
<dbReference type="SUPFAM" id="SSF48371">
    <property type="entry name" value="ARM repeat"/>
    <property type="match status" value="1"/>
</dbReference>
<dbReference type="Pfam" id="PF01851">
    <property type="entry name" value="PC_rep"/>
    <property type="match status" value="2"/>
</dbReference>
<protein>
    <recommendedName>
        <fullName evidence="9">26S proteasome regulatory subunit RPN2</fullName>
    </recommendedName>
</protein>